<reference evidence="4" key="1">
    <citation type="journal article" date="2021" name="PeerJ">
        <title>Extensive microbial diversity within the chicken gut microbiome revealed by metagenomics and culture.</title>
        <authorList>
            <person name="Gilroy R."/>
            <person name="Ravi A."/>
            <person name="Getino M."/>
            <person name="Pursley I."/>
            <person name="Horton D.L."/>
            <person name="Alikhan N.F."/>
            <person name="Baker D."/>
            <person name="Gharbi K."/>
            <person name="Hall N."/>
            <person name="Watson M."/>
            <person name="Adriaenssens E.M."/>
            <person name="Foster-Nyarko E."/>
            <person name="Jarju S."/>
            <person name="Secka A."/>
            <person name="Antonio M."/>
            <person name="Oren A."/>
            <person name="Chaudhuri R.R."/>
            <person name="La Ragione R."/>
            <person name="Hildebrand F."/>
            <person name="Pallen M.J."/>
        </authorList>
    </citation>
    <scope>NUCLEOTIDE SEQUENCE</scope>
    <source>
        <strain evidence="4">ChiBcolR8-3208</strain>
    </source>
</reference>
<keyword evidence="1" id="KW-1133">Transmembrane helix</keyword>
<gene>
    <name evidence="4" type="ORF">H9942_00190</name>
</gene>
<accession>A0A9D2RYY4</accession>
<keyword evidence="1" id="KW-0472">Membrane</keyword>
<feature type="transmembrane region" description="Helical" evidence="1">
    <location>
        <begin position="127"/>
        <end position="146"/>
    </location>
</feature>
<proteinExistence type="predicted"/>
<keyword evidence="2" id="KW-0732">Signal</keyword>
<feature type="transmembrane region" description="Helical" evidence="1">
    <location>
        <begin position="167"/>
        <end position="186"/>
    </location>
</feature>
<comment type="caution">
    <text evidence="4">The sequence shown here is derived from an EMBL/GenBank/DDBJ whole genome shotgun (WGS) entry which is preliminary data.</text>
</comment>
<feature type="signal peptide" evidence="2">
    <location>
        <begin position="1"/>
        <end position="24"/>
    </location>
</feature>
<name>A0A9D2RYY4_9FIRM</name>
<organism evidence="4 5">
    <name type="scientific">Candidatus Acutalibacter ornithocaccae</name>
    <dbReference type="NCBI Taxonomy" id="2838416"/>
    <lineage>
        <taxon>Bacteria</taxon>
        <taxon>Bacillati</taxon>
        <taxon>Bacillota</taxon>
        <taxon>Clostridia</taxon>
        <taxon>Eubacteriales</taxon>
        <taxon>Acutalibacteraceae</taxon>
        <taxon>Acutalibacter</taxon>
    </lineage>
</organism>
<evidence type="ECO:0000313" key="5">
    <source>
        <dbReference type="Proteomes" id="UP000824214"/>
    </source>
</evidence>
<keyword evidence="1" id="KW-0812">Transmembrane</keyword>
<evidence type="ECO:0000256" key="1">
    <source>
        <dbReference type="SAM" id="Phobius"/>
    </source>
</evidence>
<dbReference type="Pfam" id="PF19701">
    <property type="entry name" value="DUF6199"/>
    <property type="match status" value="1"/>
</dbReference>
<evidence type="ECO:0000313" key="4">
    <source>
        <dbReference type="EMBL" id="HJB36470.1"/>
    </source>
</evidence>
<feature type="chain" id="PRO_5039083198" description="DUF6199 domain-containing protein" evidence="2">
    <location>
        <begin position="25"/>
        <end position="187"/>
    </location>
</feature>
<protein>
    <recommendedName>
        <fullName evidence="3">DUF6199 domain-containing protein</fullName>
    </recommendedName>
</protein>
<evidence type="ECO:0000256" key="2">
    <source>
        <dbReference type="SAM" id="SignalP"/>
    </source>
</evidence>
<dbReference type="InterPro" id="IPR045679">
    <property type="entry name" value="DUF6199"/>
</dbReference>
<sequence length="187" mass="20791">MKKKLTALLLALALVYTFSLPVAAAQKTVEWEGVTYTVDTEAQTIHDGESEYEYQVELYRDGYTLEITYPNGAFWSASVTESDGTYGWNEEYDMKGTVYPTGDTLETVLHNAGVTYISSGQSGEKSVLLLLVLLGIGIFSAAYPYGAWYLERGWYYKDAEPSDAALLFNRVVGILLLAGALIWFLFL</sequence>
<reference evidence="4" key="2">
    <citation type="submission" date="2021-04" db="EMBL/GenBank/DDBJ databases">
        <authorList>
            <person name="Gilroy R."/>
        </authorList>
    </citation>
    <scope>NUCLEOTIDE SEQUENCE</scope>
    <source>
        <strain evidence="4">ChiBcolR8-3208</strain>
    </source>
</reference>
<dbReference type="Proteomes" id="UP000824214">
    <property type="component" value="Unassembled WGS sequence"/>
</dbReference>
<evidence type="ECO:0000259" key="3">
    <source>
        <dbReference type="Pfam" id="PF19701"/>
    </source>
</evidence>
<dbReference type="EMBL" id="DWXZ01000003">
    <property type="protein sequence ID" value="HJB36470.1"/>
    <property type="molecule type" value="Genomic_DNA"/>
</dbReference>
<feature type="domain" description="DUF6199" evidence="3">
    <location>
        <begin position="130"/>
        <end position="186"/>
    </location>
</feature>
<dbReference type="AlphaFoldDB" id="A0A9D2RYY4"/>